<dbReference type="Gene3D" id="3.30.70.270">
    <property type="match status" value="1"/>
</dbReference>
<reference evidence="1 2" key="1">
    <citation type="journal article" date="2019" name="Nat. Ecol. Evol.">
        <title>Megaphylogeny resolves global patterns of mushroom evolution.</title>
        <authorList>
            <person name="Varga T."/>
            <person name="Krizsan K."/>
            <person name="Foldi C."/>
            <person name="Dima B."/>
            <person name="Sanchez-Garcia M."/>
            <person name="Sanchez-Ramirez S."/>
            <person name="Szollosi G.J."/>
            <person name="Szarkandi J.G."/>
            <person name="Papp V."/>
            <person name="Albert L."/>
            <person name="Andreopoulos W."/>
            <person name="Angelini C."/>
            <person name="Antonin V."/>
            <person name="Barry K.W."/>
            <person name="Bougher N.L."/>
            <person name="Buchanan P."/>
            <person name="Buyck B."/>
            <person name="Bense V."/>
            <person name="Catcheside P."/>
            <person name="Chovatia M."/>
            <person name="Cooper J."/>
            <person name="Damon W."/>
            <person name="Desjardin D."/>
            <person name="Finy P."/>
            <person name="Geml J."/>
            <person name="Haridas S."/>
            <person name="Hughes K."/>
            <person name="Justo A."/>
            <person name="Karasinski D."/>
            <person name="Kautmanova I."/>
            <person name="Kiss B."/>
            <person name="Kocsube S."/>
            <person name="Kotiranta H."/>
            <person name="LaButti K.M."/>
            <person name="Lechner B.E."/>
            <person name="Liimatainen K."/>
            <person name="Lipzen A."/>
            <person name="Lukacs Z."/>
            <person name="Mihaltcheva S."/>
            <person name="Morgado L.N."/>
            <person name="Niskanen T."/>
            <person name="Noordeloos M.E."/>
            <person name="Ohm R.A."/>
            <person name="Ortiz-Santana B."/>
            <person name="Ovrebo C."/>
            <person name="Racz N."/>
            <person name="Riley R."/>
            <person name="Savchenko A."/>
            <person name="Shiryaev A."/>
            <person name="Soop K."/>
            <person name="Spirin V."/>
            <person name="Szebenyi C."/>
            <person name="Tomsovsky M."/>
            <person name="Tulloss R.E."/>
            <person name="Uehling J."/>
            <person name="Grigoriev I.V."/>
            <person name="Vagvolgyi C."/>
            <person name="Papp T."/>
            <person name="Martin F.M."/>
            <person name="Miettinen O."/>
            <person name="Hibbett D.S."/>
            <person name="Nagy L.G."/>
        </authorList>
    </citation>
    <scope>NUCLEOTIDE SEQUENCE [LARGE SCALE GENOMIC DNA]</scope>
    <source>
        <strain evidence="1 2">CBS 121175</strain>
    </source>
</reference>
<name>A0A5C3KAN2_COPMA</name>
<evidence type="ECO:0000313" key="2">
    <source>
        <dbReference type="Proteomes" id="UP000307440"/>
    </source>
</evidence>
<dbReference type="AlphaFoldDB" id="A0A5C3KAN2"/>
<dbReference type="Proteomes" id="UP000307440">
    <property type="component" value="Unassembled WGS sequence"/>
</dbReference>
<evidence type="ECO:0000313" key="1">
    <source>
        <dbReference type="EMBL" id="TFK17120.1"/>
    </source>
</evidence>
<dbReference type="OrthoDB" id="3037028at2759"/>
<keyword evidence="2" id="KW-1185">Reference proteome</keyword>
<feature type="non-terminal residue" evidence="1">
    <location>
        <position position="102"/>
    </location>
</feature>
<proteinExistence type="predicted"/>
<dbReference type="InterPro" id="IPR043128">
    <property type="entry name" value="Rev_trsase/Diguanyl_cyclase"/>
</dbReference>
<gene>
    <name evidence="1" type="ORF">FA15DRAFT_578552</name>
</gene>
<evidence type="ECO:0008006" key="3">
    <source>
        <dbReference type="Google" id="ProtNLM"/>
    </source>
</evidence>
<dbReference type="STRING" id="230819.A0A5C3KAN2"/>
<dbReference type="InterPro" id="IPR043502">
    <property type="entry name" value="DNA/RNA_pol_sf"/>
</dbReference>
<dbReference type="SUPFAM" id="SSF56672">
    <property type="entry name" value="DNA/RNA polymerases"/>
    <property type="match status" value="1"/>
</dbReference>
<accession>A0A5C3KAN2</accession>
<dbReference type="EMBL" id="ML210565">
    <property type="protein sequence ID" value="TFK17120.1"/>
    <property type="molecule type" value="Genomic_DNA"/>
</dbReference>
<protein>
    <recommendedName>
        <fullName evidence="3">Reverse transcriptase/retrotransposon-derived protein RNase H-like domain-containing protein</fullName>
    </recommendedName>
</protein>
<sequence>MQKIPDWPIPCDLTGVQGFLGTVVGTLCIFIKDLASLAEPLVCLTHWQANFEFGVLELESMEKMKLVVADCPTVRPIDYDTSRETILAVNSSYLAAGYILLQ</sequence>
<organism evidence="1 2">
    <name type="scientific">Coprinopsis marcescibilis</name>
    <name type="common">Agaric fungus</name>
    <name type="synonym">Psathyrella marcescibilis</name>
    <dbReference type="NCBI Taxonomy" id="230819"/>
    <lineage>
        <taxon>Eukaryota</taxon>
        <taxon>Fungi</taxon>
        <taxon>Dikarya</taxon>
        <taxon>Basidiomycota</taxon>
        <taxon>Agaricomycotina</taxon>
        <taxon>Agaricomycetes</taxon>
        <taxon>Agaricomycetidae</taxon>
        <taxon>Agaricales</taxon>
        <taxon>Agaricineae</taxon>
        <taxon>Psathyrellaceae</taxon>
        <taxon>Coprinopsis</taxon>
    </lineage>
</organism>